<evidence type="ECO:0000313" key="2">
    <source>
        <dbReference type="Proteomes" id="UP000294145"/>
    </source>
</evidence>
<sequence>MKQIKDVRPETLLPFDKGWIQPTGAEVRAMLAECDLTATAAAALVGVSDGRTVRKWASFDPAEAERAKELGKKTNMQRIPFAAWAILADRAGCGQIWKM</sequence>
<reference evidence="1 2" key="1">
    <citation type="submission" date="2019-02" db="EMBL/GenBank/DDBJ databases">
        <title>Genomic plasticity associated with the antimicrobial resistance in Vibrio cholerae.</title>
        <authorList>
            <person name="Verma J."/>
            <person name="Bag S."/>
            <person name="Saha B."/>
            <person name="Kumar P."/>
            <person name="Ghosh T.S."/>
            <person name="Dayal M."/>
            <person name="Senapati T."/>
            <person name="Mehra S."/>
            <person name="Dey P."/>
            <person name="Desigamani A."/>
            <person name="Kumar D."/>
            <person name="Rana P."/>
            <person name="Kumar B."/>
            <person name="Maiti T.K."/>
            <person name="Sharma N.C."/>
            <person name="Bhadra R.K."/>
            <person name="Mutreja A."/>
            <person name="Nair G.B."/>
            <person name="Ramamurthy T."/>
            <person name="Das B."/>
        </authorList>
    </citation>
    <scope>NUCLEOTIDE SEQUENCE [LARGE SCALE GENOMIC DNA]</scope>
    <source>
        <strain evidence="1 2">IDH06781</strain>
    </source>
</reference>
<name>A0A7Z7VK83_VIBCL</name>
<dbReference type="RefSeq" id="WP_154813891.1">
    <property type="nucleotide sequence ID" value="NZ_SISP01000032.1"/>
</dbReference>
<gene>
    <name evidence="1" type="ORF">EYB64_16275</name>
</gene>
<dbReference type="EMBL" id="SISP01000032">
    <property type="protein sequence ID" value="TBM39795.1"/>
    <property type="molecule type" value="Genomic_DNA"/>
</dbReference>
<organism evidence="1 2">
    <name type="scientific">Vibrio cholerae</name>
    <dbReference type="NCBI Taxonomy" id="666"/>
    <lineage>
        <taxon>Bacteria</taxon>
        <taxon>Pseudomonadati</taxon>
        <taxon>Pseudomonadota</taxon>
        <taxon>Gammaproteobacteria</taxon>
        <taxon>Vibrionales</taxon>
        <taxon>Vibrionaceae</taxon>
        <taxon>Vibrio</taxon>
    </lineage>
</organism>
<dbReference type="AlphaFoldDB" id="A0A7Z7VK83"/>
<accession>A0A7Z7VK83</accession>
<comment type="caution">
    <text evidence="1">The sequence shown here is derived from an EMBL/GenBank/DDBJ whole genome shotgun (WGS) entry which is preliminary data.</text>
</comment>
<proteinExistence type="predicted"/>
<protein>
    <submittedName>
        <fullName evidence="1">Uncharacterized protein</fullName>
    </submittedName>
</protein>
<evidence type="ECO:0000313" key="1">
    <source>
        <dbReference type="EMBL" id="TBM39795.1"/>
    </source>
</evidence>
<dbReference type="Proteomes" id="UP000294145">
    <property type="component" value="Unassembled WGS sequence"/>
</dbReference>